<evidence type="ECO:0000256" key="2">
    <source>
        <dbReference type="ARBA" id="ARBA00001958"/>
    </source>
</evidence>
<evidence type="ECO:0000313" key="15">
    <source>
        <dbReference type="EMBL" id="KAL0101546.1"/>
    </source>
</evidence>
<evidence type="ECO:0000256" key="6">
    <source>
        <dbReference type="ARBA" id="ARBA00022679"/>
    </source>
</evidence>
<dbReference type="GO" id="GO:0030955">
    <property type="term" value="F:potassium ion binding"/>
    <property type="evidence" value="ECO:0007669"/>
    <property type="project" value="InterPro"/>
</dbReference>
<keyword evidence="16" id="KW-1185">Reference proteome</keyword>
<evidence type="ECO:0000256" key="9">
    <source>
        <dbReference type="ARBA" id="ARBA00022777"/>
    </source>
</evidence>
<keyword evidence="9" id="KW-0418">Kinase</keyword>
<dbReference type="EC" id="2.7.1.40" evidence="5"/>
<dbReference type="GO" id="GO:0004743">
    <property type="term" value="F:pyruvate kinase activity"/>
    <property type="evidence" value="ECO:0007669"/>
    <property type="project" value="UniProtKB-EC"/>
</dbReference>
<keyword evidence="12" id="KW-0324">Glycolysis</keyword>
<keyword evidence="10" id="KW-0067">ATP-binding</keyword>
<gene>
    <name evidence="15" type="ORF">PUN28_018991</name>
</gene>
<dbReference type="InterPro" id="IPR001697">
    <property type="entry name" value="Pyr_Knase"/>
</dbReference>
<proteinExistence type="inferred from homology"/>
<keyword evidence="13" id="KW-0670">Pyruvate</keyword>
<dbReference type="FunFam" id="3.40.1380.20:FF:000001">
    <property type="entry name" value="Pyruvate kinase"/>
    <property type="match status" value="1"/>
</dbReference>
<dbReference type="EMBL" id="JADYXP020000024">
    <property type="protein sequence ID" value="KAL0101546.1"/>
    <property type="molecule type" value="Genomic_DNA"/>
</dbReference>
<protein>
    <recommendedName>
        <fullName evidence="5">pyruvate kinase</fullName>
        <ecNumber evidence="5">2.7.1.40</ecNumber>
    </recommendedName>
</protein>
<dbReference type="SUPFAM" id="SSF52935">
    <property type="entry name" value="PK C-terminal domain-like"/>
    <property type="match status" value="1"/>
</dbReference>
<evidence type="ECO:0000256" key="8">
    <source>
        <dbReference type="ARBA" id="ARBA00022741"/>
    </source>
</evidence>
<evidence type="ECO:0000256" key="1">
    <source>
        <dbReference type="ARBA" id="ARBA00001946"/>
    </source>
</evidence>
<organism evidence="15 16">
    <name type="scientific">Cardiocondyla obscurior</name>
    <dbReference type="NCBI Taxonomy" id="286306"/>
    <lineage>
        <taxon>Eukaryota</taxon>
        <taxon>Metazoa</taxon>
        <taxon>Ecdysozoa</taxon>
        <taxon>Arthropoda</taxon>
        <taxon>Hexapoda</taxon>
        <taxon>Insecta</taxon>
        <taxon>Pterygota</taxon>
        <taxon>Neoptera</taxon>
        <taxon>Endopterygota</taxon>
        <taxon>Hymenoptera</taxon>
        <taxon>Apocrita</taxon>
        <taxon>Aculeata</taxon>
        <taxon>Formicoidea</taxon>
        <taxon>Formicidae</taxon>
        <taxon>Myrmicinae</taxon>
        <taxon>Cardiocondyla</taxon>
    </lineage>
</organism>
<name>A0AAW2EGR9_9HYME</name>
<sequence>MANICKEAEAAIWQTQIFHDLTSKALPPIDATHAVAIASVEASVKCLASAIIVITTSGRSAHLIAKYRPRCPIIAVTRFHQVARQAHLYRGILPLYYGDAAPLADWIKDVDVRVQYGLNFGKSRGFIKTGDSVIVVTGWRQGSGFTNTLRIVSVD</sequence>
<comment type="cofactor">
    <cofactor evidence="1">
        <name>Mg(2+)</name>
        <dbReference type="ChEBI" id="CHEBI:18420"/>
    </cofactor>
</comment>
<dbReference type="AlphaFoldDB" id="A0AAW2EGR9"/>
<evidence type="ECO:0000256" key="7">
    <source>
        <dbReference type="ARBA" id="ARBA00022723"/>
    </source>
</evidence>
<comment type="similarity">
    <text evidence="4">Belongs to the pyruvate kinase family.</text>
</comment>
<feature type="domain" description="Pyruvate kinase C-terminal" evidence="14">
    <location>
        <begin position="33"/>
        <end position="152"/>
    </location>
</feature>
<evidence type="ECO:0000256" key="5">
    <source>
        <dbReference type="ARBA" id="ARBA00012142"/>
    </source>
</evidence>
<comment type="caution">
    <text evidence="15">The sequence shown here is derived from an EMBL/GenBank/DDBJ whole genome shotgun (WGS) entry which is preliminary data.</text>
</comment>
<evidence type="ECO:0000256" key="11">
    <source>
        <dbReference type="ARBA" id="ARBA00022842"/>
    </source>
</evidence>
<accession>A0AAW2EGR9</accession>
<dbReference type="Pfam" id="PF02887">
    <property type="entry name" value="PK_C"/>
    <property type="match status" value="1"/>
</dbReference>
<evidence type="ECO:0000256" key="13">
    <source>
        <dbReference type="ARBA" id="ARBA00023317"/>
    </source>
</evidence>
<keyword evidence="7" id="KW-0479">Metal-binding</keyword>
<comment type="cofactor">
    <cofactor evidence="2">
        <name>K(+)</name>
        <dbReference type="ChEBI" id="CHEBI:29103"/>
    </cofactor>
</comment>
<keyword evidence="11" id="KW-0460">Magnesium</keyword>
<evidence type="ECO:0000259" key="14">
    <source>
        <dbReference type="Pfam" id="PF02887"/>
    </source>
</evidence>
<evidence type="ECO:0000256" key="4">
    <source>
        <dbReference type="ARBA" id="ARBA00008663"/>
    </source>
</evidence>
<dbReference type="InterPro" id="IPR015795">
    <property type="entry name" value="Pyrv_Knase_C"/>
</dbReference>
<dbReference type="Gene3D" id="3.40.1380.20">
    <property type="entry name" value="Pyruvate kinase, C-terminal domain"/>
    <property type="match status" value="1"/>
</dbReference>
<evidence type="ECO:0000256" key="3">
    <source>
        <dbReference type="ARBA" id="ARBA00004997"/>
    </source>
</evidence>
<dbReference type="PANTHER" id="PTHR11817">
    <property type="entry name" value="PYRUVATE KINASE"/>
    <property type="match status" value="1"/>
</dbReference>
<dbReference type="GO" id="GO:0005524">
    <property type="term" value="F:ATP binding"/>
    <property type="evidence" value="ECO:0007669"/>
    <property type="project" value="UniProtKB-KW"/>
</dbReference>
<dbReference type="Proteomes" id="UP001430953">
    <property type="component" value="Unassembled WGS sequence"/>
</dbReference>
<dbReference type="GO" id="GO:0000287">
    <property type="term" value="F:magnesium ion binding"/>
    <property type="evidence" value="ECO:0007669"/>
    <property type="project" value="InterPro"/>
</dbReference>
<evidence type="ECO:0000256" key="12">
    <source>
        <dbReference type="ARBA" id="ARBA00023152"/>
    </source>
</evidence>
<reference evidence="15 16" key="1">
    <citation type="submission" date="2023-03" db="EMBL/GenBank/DDBJ databases">
        <title>High recombination rates correlate with genetic variation in Cardiocondyla obscurior ants.</title>
        <authorList>
            <person name="Errbii M."/>
        </authorList>
    </citation>
    <scope>NUCLEOTIDE SEQUENCE [LARGE SCALE GENOMIC DNA]</scope>
    <source>
        <strain evidence="15">Alpha-2009</strain>
        <tissue evidence="15">Whole body</tissue>
    </source>
</reference>
<dbReference type="InterPro" id="IPR036918">
    <property type="entry name" value="Pyrv_Knase_C_sf"/>
</dbReference>
<evidence type="ECO:0000313" key="16">
    <source>
        <dbReference type="Proteomes" id="UP001430953"/>
    </source>
</evidence>
<evidence type="ECO:0000256" key="10">
    <source>
        <dbReference type="ARBA" id="ARBA00022840"/>
    </source>
</evidence>
<keyword evidence="6" id="KW-0808">Transferase</keyword>
<keyword evidence="8" id="KW-0547">Nucleotide-binding</keyword>
<comment type="pathway">
    <text evidence="3">Carbohydrate degradation; glycolysis; pyruvate from D-glyceraldehyde 3-phosphate: step 5/5.</text>
</comment>
<dbReference type="GO" id="GO:0016301">
    <property type="term" value="F:kinase activity"/>
    <property type="evidence" value="ECO:0007669"/>
    <property type="project" value="UniProtKB-KW"/>
</dbReference>